<dbReference type="Proteomes" id="UP000009144">
    <property type="component" value="Chromosome"/>
</dbReference>
<evidence type="ECO:0000259" key="2">
    <source>
        <dbReference type="Pfam" id="PF02514"/>
    </source>
</evidence>
<accession>I1XH25</accession>
<name>I1XH25_METNJ</name>
<dbReference type="RefSeq" id="WP_014706069.1">
    <property type="nucleotide sequence ID" value="NC_017857.3"/>
</dbReference>
<feature type="region of interest" description="Disordered" evidence="1">
    <location>
        <begin position="1220"/>
        <end position="1260"/>
    </location>
</feature>
<organism evidence="3 4">
    <name type="scientific">Methylophaga nitratireducenticrescens</name>
    <dbReference type="NCBI Taxonomy" id="754476"/>
    <lineage>
        <taxon>Bacteria</taxon>
        <taxon>Pseudomonadati</taxon>
        <taxon>Pseudomonadota</taxon>
        <taxon>Gammaproteobacteria</taxon>
        <taxon>Thiotrichales</taxon>
        <taxon>Piscirickettsiaceae</taxon>
        <taxon>Methylophaga</taxon>
    </lineage>
</organism>
<reference evidence="3 4" key="1">
    <citation type="journal article" date="2012" name="J. Bacteriol.">
        <title>Complete genome sequences of Methylophaga sp. strain JAM1 and Methylophaga sp. strain JAM7.</title>
        <authorList>
            <person name="Villeneuve C."/>
            <person name="Martineau C."/>
            <person name="Mauffrey F."/>
            <person name="Villemur R."/>
        </authorList>
    </citation>
    <scope>NUCLEOTIDE SEQUENCE [LARGE SCALE GENOMIC DNA]</scope>
    <source>
        <strain evidence="3 4">JAM1</strain>
    </source>
</reference>
<sequence>MIFLIRKFVKYLLVALFTTFILPVSASETDIIIVTNRMMLDAKQELIKQSAHQAGVKVQFVSTTVADKALLETLQQSNFVLVDLPREMDMQSFSGRLQDLQPPTSTPLMLISRNTFQAKNIAMAASQQLHDYYRNGGRKNMEVFFTAVSSLLTGKSLVNLPKPQLLPQQGAYHPRYSEGYSADPDAVLVAVDADRTHPVIAIGFHVRYLESDAMAHIDELVKKVESRGANALPVFYSLGPDSRLPELLKDRADVLIHLQPVYHNGLKTQLDTLGIPVIQGIGWWQDSIESWEQSPSGLPLQSTPLYLALPEQNGLIDPMVLWAEQDDGLKLIDYQVDATIDKAIRLAHLQNKPLEQQKLAVMVYNYPPGQENLSASFMNVPRSLAVLSEQWVREGYNTNVLTEQQLIDGLGSSIKATHQEHQPLDKTTGQILSLESYLTWFEQLPQPVQNRINDYWGKPQDSSMLTQLDDQPVFVIPHVAAGNIIYLGQPPRGLPGMDNEKSLYHDMRVPVNHYYLATYLWVQENFQADALVHFGTHGTQEWMPGKERGLSIFDDPYLALGNIPVVYPYIIDNVGEATQAKRRGRAVMISHQTPPFRPSGLHGKLVDIHQLIHQWENLEPGEVRDNTVASLLDLSLSDNLTTDLGWDVEQVNQTPELFIQQLHDYLHELAAQSQPIGLHTFAAQDIEEQKLTTVLQMLGNEFIDAFNLADQEELFAKDYQALSQTLPYQWLQAVVSKSEPIKPELAKWQQKALDYYASLTAEYEWESFNSALQGNHIEPGIGGDPIRVPESLPSGKNLVGFDPARIPTKEAWLAGKKAIDELISSHQQEKGTYPRRLAFSLWAVEAMRHGGILESQALYAMGVEPTWDDGGRVNGFNIIEQQQLQRPRVDVVLSATGLYRDQFPNVMEVLAQAAAAVTELDEKDNPVYQHTQQLLADLRGKGIAEDKAKIMAQTRVFGSPTGVYGTGLEDASLASDTWESDDKLAKLYLDRMSHAFGPDSSQWGKEPDYSELYAENLKTVDAALLARTSNLYGMLTTDDPFQYLGGIDLAVRHLTGKSPELYISNQREQGKVRFQSAAEFLAVEMATRSFHPGWIEAMKEEGFAGALNLQDMTNNLWGWQTVSPDVVKDHQWQKMHDIYVMDSLDLDLNEWFENYSPEAQLRMMERMLDAIRKNYWDASEQTRKELVAAYIQSLQEHDLQPAHAKLADFADNQARGFGLAPIAEMPPAPDQQQSPEPKQPPQTDMAQAQQVEGQKLEKTSQEGIELETQWWWLSMLIIPLLTGALRQYNVIRKAQ</sequence>
<evidence type="ECO:0000256" key="1">
    <source>
        <dbReference type="SAM" id="MobiDB-lite"/>
    </source>
</evidence>
<evidence type="ECO:0000313" key="4">
    <source>
        <dbReference type="Proteomes" id="UP000009144"/>
    </source>
</evidence>
<dbReference type="Pfam" id="PF02514">
    <property type="entry name" value="CobN-Mg_chel"/>
    <property type="match status" value="1"/>
</dbReference>
<feature type="domain" description="CobN/magnesium chelatase" evidence="2">
    <location>
        <begin position="130"/>
        <end position="1182"/>
    </location>
</feature>
<dbReference type="EMBL" id="CP003390">
    <property type="protein sequence ID" value="AFI83694.1"/>
    <property type="molecule type" value="Genomic_DNA"/>
</dbReference>
<dbReference type="STRING" id="754476.Q7A_852"/>
<dbReference type="InterPro" id="IPR003672">
    <property type="entry name" value="CobN/Mg_chltase"/>
</dbReference>
<dbReference type="eggNOG" id="COG1429">
    <property type="taxonomic scope" value="Bacteria"/>
</dbReference>
<dbReference type="CDD" id="cd10150">
    <property type="entry name" value="CobN_like"/>
    <property type="match status" value="1"/>
</dbReference>
<dbReference type="PANTHER" id="PTHR44119">
    <property type="entry name" value="MAGNESIUM-CHELATASE SUBUNIT CHLH, CHLOROPLASTIC"/>
    <property type="match status" value="1"/>
</dbReference>
<dbReference type="NCBIfam" id="NF004644">
    <property type="entry name" value="PRK05989.2-2"/>
    <property type="match status" value="1"/>
</dbReference>
<evidence type="ECO:0000313" key="3">
    <source>
        <dbReference type="EMBL" id="AFI83694.1"/>
    </source>
</evidence>
<dbReference type="HOGENOM" id="CLU_002017_4_1_6"/>
<dbReference type="KEGG" id="mej:Q7A_852"/>
<gene>
    <name evidence="3" type="ordered locus">Q7A_852</name>
</gene>
<dbReference type="PANTHER" id="PTHR44119:SF4">
    <property type="entry name" value="AEROBIC COBALTOCHELATASE SUBUNIT COBN"/>
    <property type="match status" value="1"/>
</dbReference>
<protein>
    <submittedName>
        <fullName evidence="3">CobN-like chelatase BtuS for metalloporphyrine salvage</fullName>
    </submittedName>
</protein>
<keyword evidence="4" id="KW-1185">Reference proteome</keyword>
<reference evidence="3 4" key="2">
    <citation type="journal article" date="2013" name="Int. J. Syst. Evol. Microbiol.">
        <title>Methylophaga nitratireducenticrescens sp. nov. and Methylophaga frappieri sp. nov., isolated from the biofilm of the methanol-fed denitrification system treating the seawater at the Montreal Biodome.</title>
        <authorList>
            <person name="Villeneuve C."/>
            <person name="Martineau C."/>
            <person name="Mauffrey F."/>
            <person name="Villemur R."/>
        </authorList>
    </citation>
    <scope>NUCLEOTIDE SEQUENCE [LARGE SCALE GENOMIC DNA]</scope>
    <source>
        <strain evidence="3 4">JAM1</strain>
    </source>
</reference>
<dbReference type="PATRIC" id="fig|754476.3.peg.840"/>
<proteinExistence type="predicted"/>